<gene>
    <name evidence="1" type="ORF">NT6N_05330</name>
</gene>
<dbReference type="Gene3D" id="3.30.530.20">
    <property type="match status" value="1"/>
</dbReference>
<proteinExistence type="predicted"/>
<sequence>MIYQLHREQLLPCSLDDAWEFFSTPRNLDRLTPDSVGFKITHCESETMHEGQIIGYKVKVAPMIWVTWLTEITLVDDRKTFIDDQRVGPYKVWHHTHRFEEKEDGVLMTDDVTYVLPFGIFGRLANALFVRRQLNHIFDERARLTDAIFSP</sequence>
<dbReference type="AlphaFoldDB" id="A0AAT9FHN6"/>
<accession>A0AAT9FHN6</accession>
<protein>
    <submittedName>
        <fullName evidence="1">SRPBCC domain-containing protein</fullName>
    </submittedName>
</protein>
<reference evidence="1" key="1">
    <citation type="submission" date="2024-07" db="EMBL/GenBank/DDBJ databases">
        <title>Complete genome sequence of Verrucomicrobiaceae bacterium NT6N.</title>
        <authorList>
            <person name="Huang C."/>
            <person name="Takami H."/>
            <person name="Hamasaki K."/>
        </authorList>
    </citation>
    <scope>NUCLEOTIDE SEQUENCE</scope>
    <source>
        <strain evidence="1">NT6N</strain>
    </source>
</reference>
<dbReference type="EMBL" id="AP026866">
    <property type="protein sequence ID" value="BDS05493.1"/>
    <property type="molecule type" value="Genomic_DNA"/>
</dbReference>
<dbReference type="CDD" id="cd07820">
    <property type="entry name" value="SRPBCC_3"/>
    <property type="match status" value="1"/>
</dbReference>
<dbReference type="InterPro" id="IPR023393">
    <property type="entry name" value="START-like_dom_sf"/>
</dbReference>
<evidence type="ECO:0000313" key="1">
    <source>
        <dbReference type="EMBL" id="BDS05493.1"/>
    </source>
</evidence>
<name>A0AAT9FHN6_9BACT</name>
<dbReference type="SUPFAM" id="SSF55961">
    <property type="entry name" value="Bet v1-like"/>
    <property type="match status" value="1"/>
</dbReference>
<organism evidence="1">
    <name type="scientific">Oceaniferula spumae</name>
    <dbReference type="NCBI Taxonomy" id="2979115"/>
    <lineage>
        <taxon>Bacteria</taxon>
        <taxon>Pseudomonadati</taxon>
        <taxon>Verrucomicrobiota</taxon>
        <taxon>Verrucomicrobiia</taxon>
        <taxon>Verrucomicrobiales</taxon>
        <taxon>Verrucomicrobiaceae</taxon>
        <taxon>Oceaniferula</taxon>
    </lineage>
</organism>
<dbReference type="KEGG" id="osu:NT6N_05330"/>